<evidence type="ECO:0000313" key="2">
    <source>
        <dbReference type="EMBL" id="SDE50229.1"/>
    </source>
</evidence>
<sequence>MKRDLLSELQWEPRVSETEIGVAVRDGAVTLTGHVPSYLEKLAAVRAARRVSGVLAIADVIEDAAWSTPGVIDVRHNLRFA</sequence>
<feature type="domain" description="BON" evidence="1">
    <location>
        <begin position="1"/>
        <end position="65"/>
    </location>
</feature>
<evidence type="ECO:0000313" key="3">
    <source>
        <dbReference type="Proteomes" id="UP000199628"/>
    </source>
</evidence>
<dbReference type="AlphaFoldDB" id="A0A1G7DFK0"/>
<dbReference type="Proteomes" id="UP000199628">
    <property type="component" value="Unassembled WGS sequence"/>
</dbReference>
<dbReference type="Gene3D" id="3.30.1340.30">
    <property type="match status" value="1"/>
</dbReference>
<dbReference type="EMBL" id="FMZV01000021">
    <property type="protein sequence ID" value="SDE50229.1"/>
    <property type="molecule type" value="Genomic_DNA"/>
</dbReference>
<gene>
    <name evidence="2" type="ORF">SAMN04488239_12119</name>
</gene>
<organism evidence="2 3">
    <name type="scientific">Ruegeria marina</name>
    <dbReference type="NCBI Taxonomy" id="639004"/>
    <lineage>
        <taxon>Bacteria</taxon>
        <taxon>Pseudomonadati</taxon>
        <taxon>Pseudomonadota</taxon>
        <taxon>Alphaproteobacteria</taxon>
        <taxon>Rhodobacterales</taxon>
        <taxon>Roseobacteraceae</taxon>
        <taxon>Ruegeria</taxon>
    </lineage>
</organism>
<proteinExistence type="predicted"/>
<keyword evidence="3" id="KW-1185">Reference proteome</keyword>
<protein>
    <submittedName>
        <fullName evidence="2">BON domain-containing protein</fullName>
    </submittedName>
</protein>
<accession>A0A1G7DFK0</accession>
<dbReference type="PROSITE" id="PS50914">
    <property type="entry name" value="BON"/>
    <property type="match status" value="1"/>
</dbReference>
<dbReference type="InterPro" id="IPR007055">
    <property type="entry name" value="BON_dom"/>
</dbReference>
<dbReference type="STRING" id="639004.SAMN04488239_12119"/>
<dbReference type="Pfam" id="PF04972">
    <property type="entry name" value="BON"/>
    <property type="match status" value="1"/>
</dbReference>
<reference evidence="3" key="1">
    <citation type="submission" date="2016-10" db="EMBL/GenBank/DDBJ databases">
        <authorList>
            <person name="Varghese N."/>
            <person name="Submissions S."/>
        </authorList>
    </citation>
    <scope>NUCLEOTIDE SEQUENCE [LARGE SCALE GENOMIC DNA]</scope>
    <source>
        <strain evidence="3">CGMCC 1.9108</strain>
    </source>
</reference>
<name>A0A1G7DFK0_9RHOB</name>
<evidence type="ECO:0000259" key="1">
    <source>
        <dbReference type="PROSITE" id="PS50914"/>
    </source>
</evidence>
<dbReference type="RefSeq" id="WP_218128985.1">
    <property type="nucleotide sequence ID" value="NZ_FMZV01000021.1"/>
</dbReference>